<organism evidence="2 3">
    <name type="scientific">Macrostomum lignano</name>
    <dbReference type="NCBI Taxonomy" id="282301"/>
    <lineage>
        <taxon>Eukaryota</taxon>
        <taxon>Metazoa</taxon>
        <taxon>Spiralia</taxon>
        <taxon>Lophotrochozoa</taxon>
        <taxon>Platyhelminthes</taxon>
        <taxon>Rhabditophora</taxon>
        <taxon>Macrostomorpha</taxon>
        <taxon>Macrostomida</taxon>
        <taxon>Macrostomidae</taxon>
        <taxon>Macrostomum</taxon>
    </lineage>
</organism>
<evidence type="ECO:0000256" key="1">
    <source>
        <dbReference type="SAM" id="MobiDB-lite"/>
    </source>
</evidence>
<dbReference type="GO" id="GO:0004515">
    <property type="term" value="F:nicotinate-nucleotide adenylyltransferase activity"/>
    <property type="evidence" value="ECO:0007669"/>
    <property type="project" value="TreeGrafter"/>
</dbReference>
<dbReference type="AlphaFoldDB" id="A0A1I8F4R3"/>
<dbReference type="WBParaSite" id="maker-unitig_18685-snap-gene-0.2-mRNA-1">
    <property type="protein sequence ID" value="maker-unitig_18685-snap-gene-0.2-mRNA-1"/>
    <property type="gene ID" value="maker-unitig_18685-snap-gene-0.2"/>
</dbReference>
<dbReference type="Proteomes" id="UP000095280">
    <property type="component" value="Unplaced"/>
</dbReference>
<proteinExistence type="predicted"/>
<dbReference type="SUPFAM" id="SSF52374">
    <property type="entry name" value="Nucleotidylyl transferase"/>
    <property type="match status" value="1"/>
</dbReference>
<keyword evidence="2" id="KW-1185">Reference proteome</keyword>
<reference evidence="3" key="1">
    <citation type="submission" date="2016-11" db="UniProtKB">
        <authorList>
            <consortium name="WormBaseParasite"/>
        </authorList>
    </citation>
    <scope>IDENTIFICATION</scope>
</reference>
<dbReference type="PANTHER" id="PTHR12039:SF0">
    <property type="entry name" value="NICOTINAMIDE-NUCLEOTIDE ADENYLYLTRANSFERASE"/>
    <property type="match status" value="1"/>
</dbReference>
<dbReference type="InterPro" id="IPR051182">
    <property type="entry name" value="Euk_NMN_adenylyltrnsfrase"/>
</dbReference>
<dbReference type="InterPro" id="IPR014729">
    <property type="entry name" value="Rossmann-like_a/b/a_fold"/>
</dbReference>
<dbReference type="GO" id="GO:0000309">
    <property type="term" value="F:nicotinamide-nucleotide adenylyltransferase activity"/>
    <property type="evidence" value="ECO:0007669"/>
    <property type="project" value="TreeGrafter"/>
</dbReference>
<protein>
    <submittedName>
        <fullName evidence="3">CTP_transf_like domain-containing protein</fullName>
    </submittedName>
</protein>
<sequence length="336" mass="37137">MPVAADPTIENVVLLACGSYNPVTNMHLRMFEVARDALRKSGRFRVLGGIISPVADAFGKEGAGPLPGGYRRRADRDGALLHCRWQRRRGVHLVAKTRQTIEIHRRCQRHGGDSADRQTAPLAARLMLLCGADLLASFARPGLWRTEDMVTIARDYGMVVLARSGFNPQKFIYECDAINPFESVRYLLPDSVIDYVYRHRAVRCRADCCMDSRLSHLMTGPRGCCLEFSSCSSSSAPQAAAARPTHDRLGDARPPASEGVPRLRRPFNTARLLVVAAVDDQTRRRADCLPQQQQHGDSRHDRHRQQRSQQDASSVAAIASVVLRLSGIGATSESKS</sequence>
<dbReference type="GO" id="GO:0009435">
    <property type="term" value="P:NAD+ biosynthetic process"/>
    <property type="evidence" value="ECO:0007669"/>
    <property type="project" value="TreeGrafter"/>
</dbReference>
<evidence type="ECO:0000313" key="3">
    <source>
        <dbReference type="WBParaSite" id="maker-unitig_18685-snap-gene-0.2-mRNA-1"/>
    </source>
</evidence>
<dbReference type="PANTHER" id="PTHR12039">
    <property type="entry name" value="NICOTINAMIDE MONONUCLEOTIDE ADENYLYLTRANSFERASE"/>
    <property type="match status" value="1"/>
</dbReference>
<accession>A0A1I8F4R3</accession>
<name>A0A1I8F4R3_9PLAT</name>
<evidence type="ECO:0000313" key="2">
    <source>
        <dbReference type="Proteomes" id="UP000095280"/>
    </source>
</evidence>
<feature type="region of interest" description="Disordered" evidence="1">
    <location>
        <begin position="242"/>
        <end position="263"/>
    </location>
</feature>
<feature type="region of interest" description="Disordered" evidence="1">
    <location>
        <begin position="284"/>
        <end position="314"/>
    </location>
</feature>
<dbReference type="Gene3D" id="3.40.50.620">
    <property type="entry name" value="HUPs"/>
    <property type="match status" value="1"/>
</dbReference>